<protein>
    <submittedName>
        <fullName evidence="1">Uncharacterized protein</fullName>
    </submittedName>
</protein>
<comment type="caution">
    <text evidence="1">The sequence shown here is derived from an EMBL/GenBank/DDBJ whole genome shotgun (WGS) entry which is preliminary data.</text>
</comment>
<sequence length="73" mass="7877">MAGTKDDRIKRRRLAGALIGAGFDEVFNPSAKFGRETWEAAQDLSVPVPSPGDEPDLESGRIVIVEPPDAAER</sequence>
<accession>A0A2M9C3S0</accession>
<proteinExistence type="predicted"/>
<evidence type="ECO:0000313" key="1">
    <source>
        <dbReference type="EMBL" id="PJJ65168.1"/>
    </source>
</evidence>
<dbReference type="EMBL" id="PGFB01000001">
    <property type="protein sequence ID" value="PJJ65168.1"/>
    <property type="molecule type" value="Genomic_DNA"/>
</dbReference>
<dbReference type="Proteomes" id="UP000230161">
    <property type="component" value="Unassembled WGS sequence"/>
</dbReference>
<dbReference type="AlphaFoldDB" id="A0A2M9C3S0"/>
<organism evidence="1 2">
    <name type="scientific">Compostimonas suwonensis</name>
    <dbReference type="NCBI Taxonomy" id="1048394"/>
    <lineage>
        <taxon>Bacteria</taxon>
        <taxon>Bacillati</taxon>
        <taxon>Actinomycetota</taxon>
        <taxon>Actinomycetes</taxon>
        <taxon>Micrococcales</taxon>
        <taxon>Microbacteriaceae</taxon>
        <taxon>Compostimonas</taxon>
    </lineage>
</organism>
<gene>
    <name evidence="1" type="ORF">CLV54_0197</name>
</gene>
<dbReference type="RefSeq" id="WP_100343094.1">
    <property type="nucleotide sequence ID" value="NZ_PGFB01000001.1"/>
</dbReference>
<name>A0A2M9C3S0_9MICO</name>
<reference evidence="1 2" key="1">
    <citation type="submission" date="2017-11" db="EMBL/GenBank/DDBJ databases">
        <title>Genomic Encyclopedia of Archaeal and Bacterial Type Strains, Phase II (KMG-II): From Individual Species to Whole Genera.</title>
        <authorList>
            <person name="Goeker M."/>
        </authorList>
    </citation>
    <scope>NUCLEOTIDE SEQUENCE [LARGE SCALE GENOMIC DNA]</scope>
    <source>
        <strain evidence="1 2">DSM 25625</strain>
    </source>
</reference>
<keyword evidence="2" id="KW-1185">Reference proteome</keyword>
<evidence type="ECO:0000313" key="2">
    <source>
        <dbReference type="Proteomes" id="UP000230161"/>
    </source>
</evidence>